<dbReference type="AlphaFoldDB" id="A0A1F7U9T7"/>
<accession>A0A1F7U9T7</accession>
<reference evidence="1 2" key="1">
    <citation type="journal article" date="2016" name="Nat. Commun.">
        <title>Thousands of microbial genomes shed light on interconnected biogeochemical processes in an aquifer system.</title>
        <authorList>
            <person name="Anantharaman K."/>
            <person name="Brown C.T."/>
            <person name="Hug L.A."/>
            <person name="Sharon I."/>
            <person name="Castelle C.J."/>
            <person name="Probst A.J."/>
            <person name="Thomas B.C."/>
            <person name="Singh A."/>
            <person name="Wilkins M.J."/>
            <person name="Karaoz U."/>
            <person name="Brodie E.L."/>
            <person name="Williams K.H."/>
            <person name="Hubbard S.S."/>
            <person name="Banfield J.F."/>
        </authorList>
    </citation>
    <scope>NUCLEOTIDE SEQUENCE [LARGE SCALE GENOMIC DNA]</scope>
</reference>
<dbReference type="Proteomes" id="UP000177088">
    <property type="component" value="Unassembled WGS sequence"/>
</dbReference>
<name>A0A1F7U9T7_9BACT</name>
<dbReference type="Gene3D" id="1.10.287.1080">
    <property type="entry name" value="MazG-like"/>
    <property type="match status" value="1"/>
</dbReference>
<dbReference type="SUPFAM" id="SSF101386">
    <property type="entry name" value="all-alpha NTP pyrophosphatases"/>
    <property type="match status" value="1"/>
</dbReference>
<evidence type="ECO:0000313" key="1">
    <source>
        <dbReference type="EMBL" id="OGL75006.1"/>
    </source>
</evidence>
<protein>
    <submittedName>
        <fullName evidence="1">Uncharacterized protein</fullName>
    </submittedName>
</protein>
<comment type="caution">
    <text evidence="1">The sequence shown here is derived from an EMBL/GenBank/DDBJ whole genome shotgun (WGS) entry which is preliminary data.</text>
</comment>
<sequence length="102" mass="11624">MPQLTTKPTLAEWQAYVKEMIDERHFTKDPNEVFVLFAEEVGELAKELRKKWKYGAGTADSAAGELADVFMYLADLANHFGVDLETALRAKLAANEKRTWEF</sequence>
<evidence type="ECO:0000313" key="2">
    <source>
        <dbReference type="Proteomes" id="UP000177088"/>
    </source>
</evidence>
<proteinExistence type="predicted"/>
<dbReference type="PANTHER" id="PTHR42702">
    <property type="entry name" value="NUCLEOTIDE PYROPHOSPHOHYDROLASE"/>
    <property type="match status" value="1"/>
</dbReference>
<gene>
    <name evidence="1" type="ORF">A3C96_00085</name>
</gene>
<dbReference type="EMBL" id="MGEA01000004">
    <property type="protein sequence ID" value="OGL75006.1"/>
    <property type="molecule type" value="Genomic_DNA"/>
</dbReference>
<organism evidence="1 2">
    <name type="scientific">Candidatus Uhrbacteria bacterium RIFCSPHIGHO2_02_FULL_60_10</name>
    <dbReference type="NCBI Taxonomy" id="1802392"/>
    <lineage>
        <taxon>Bacteria</taxon>
        <taxon>Candidatus Uhriibacteriota</taxon>
    </lineage>
</organism>
<dbReference type="PANTHER" id="PTHR42702:SF1">
    <property type="entry name" value="REGULATORY PROTEIN FOR BETA-LACTAMASE"/>
    <property type="match status" value="1"/>
</dbReference>